<dbReference type="PATRIC" id="fig|1121448.10.peg.2121"/>
<reference evidence="6" key="2">
    <citation type="submission" date="2013-07" db="EMBL/GenBank/DDBJ databases">
        <authorList>
            <person name="Morais-Silva F.O."/>
            <person name="Rezende A.M."/>
            <person name="Pimentel C."/>
            <person name="Resende D.M."/>
            <person name="Santos C.I."/>
            <person name="Clemente C."/>
            <person name="de Oliveira L.M."/>
            <person name="da Silva S.M."/>
            <person name="Costa D.A."/>
            <person name="Varela-Raposo A."/>
            <person name="Horacio E.C.A."/>
            <person name="Matos M."/>
            <person name="Flores O."/>
            <person name="Ruiz J.C."/>
            <person name="Rodrigues-Pousada C."/>
        </authorList>
    </citation>
    <scope>NUCLEOTIDE SEQUENCE [LARGE SCALE GENOMIC DNA]</scope>
    <source>
        <strain evidence="6">ATCC 19364 / DSM 1382 / NCIMB 9332 / VKM B-1759</strain>
    </source>
</reference>
<dbReference type="PROSITE" id="PS00662">
    <property type="entry name" value="T2SP_E"/>
    <property type="match status" value="1"/>
</dbReference>
<keyword evidence="3" id="KW-0067">ATP-binding</keyword>
<dbReference type="Pfam" id="PF05157">
    <property type="entry name" value="MshEN"/>
    <property type="match status" value="1"/>
</dbReference>
<dbReference type="Gene3D" id="3.40.50.300">
    <property type="entry name" value="P-loop containing nucleotide triphosphate hydrolases"/>
    <property type="match status" value="1"/>
</dbReference>
<protein>
    <submittedName>
        <fullName evidence="5">Putative general secretion pathway protein E</fullName>
    </submittedName>
</protein>
<evidence type="ECO:0000256" key="2">
    <source>
        <dbReference type="ARBA" id="ARBA00022741"/>
    </source>
</evidence>
<dbReference type="OrthoDB" id="9805147at2"/>
<evidence type="ECO:0000256" key="3">
    <source>
        <dbReference type="ARBA" id="ARBA00022840"/>
    </source>
</evidence>
<dbReference type="STRING" id="1121448.DGI_2167"/>
<dbReference type="AlphaFoldDB" id="T2GCR9"/>
<dbReference type="InterPro" id="IPR001482">
    <property type="entry name" value="T2SS/T4SS_dom"/>
</dbReference>
<dbReference type="RefSeq" id="WP_021760858.1">
    <property type="nucleotide sequence ID" value="NC_022444.1"/>
</dbReference>
<evidence type="ECO:0000259" key="4">
    <source>
        <dbReference type="PROSITE" id="PS00662"/>
    </source>
</evidence>
<dbReference type="PANTHER" id="PTHR30258">
    <property type="entry name" value="TYPE II SECRETION SYSTEM PROTEIN GSPE-RELATED"/>
    <property type="match status" value="1"/>
</dbReference>
<name>T2GCR9_MEGG1</name>
<feature type="domain" description="Bacterial type II secretion system protein E" evidence="4">
    <location>
        <begin position="394"/>
        <end position="408"/>
    </location>
</feature>
<dbReference type="EMBL" id="CP006585">
    <property type="protein sequence ID" value="AGW13926.1"/>
    <property type="molecule type" value="Genomic_DNA"/>
</dbReference>
<dbReference type="Proteomes" id="UP000016587">
    <property type="component" value="Chromosome"/>
</dbReference>
<dbReference type="InterPro" id="IPR037257">
    <property type="entry name" value="T2SS_E_N_sf"/>
</dbReference>
<dbReference type="PANTHER" id="PTHR30258:SF1">
    <property type="entry name" value="PROTEIN TRANSPORT PROTEIN HOFB HOMOLOG"/>
    <property type="match status" value="1"/>
</dbReference>
<dbReference type="eggNOG" id="COG2804">
    <property type="taxonomic scope" value="Bacteria"/>
</dbReference>
<dbReference type="GO" id="GO:0005886">
    <property type="term" value="C:plasma membrane"/>
    <property type="evidence" value="ECO:0007669"/>
    <property type="project" value="TreeGrafter"/>
</dbReference>
<dbReference type="SUPFAM" id="SSF160246">
    <property type="entry name" value="EspE N-terminal domain-like"/>
    <property type="match status" value="1"/>
</dbReference>
<dbReference type="InterPro" id="IPR007831">
    <property type="entry name" value="T2SS_GspE_N"/>
</dbReference>
<sequence length="575" mass="63282">MNRTRNRQRIGELLVAAGCLTRESLDRALAEQDRSKLKLGQLLLQKGLVKDAHLADVLARQLRLTRYAEPDFRPDRTLAAKVPMELAAKYGLAPLERRGGILWVAMRDPTDLHALDDVVRATGLDVEPAICTERELAALARLVYGAEFAAPATMQFDIEDIDVDGEATRDGDSHDATAAFSADSLTSMAEDAPVVKMVNAILVQAQAKKASDIHLSKEQDRIVLRLRIDGQLVDVPAPRARFFLPLVSRFKLLSNLDISVSRVPQDGRFTFTVQGREIGVRTSTIPTIYGEKVVMRLHEQHQGGLELEHLGMADVARARLEQAILKPHGIILATGPTGSGKTTLLYAVLRRIKRPGINIITLEDPVESRVEDITQIQLNSKAGMTFASGLRSILRQDPDVIMVGEIRDTETATIAIKSSMTGHKVISTLHTNDAPGALTRLFEMGVDPFLVSSCLQAVVAQRLVRRLCPDCLEAYEAPLEQARHIHPLLNGDRLHFFRGTGCWKCDNAGFRGRLGVYEVLEVDGLVQEHILRKASSYEVKEACVAAGTLRTLKMDAGEKVLTGLTSFEEFVGVAY</sequence>
<dbReference type="SUPFAM" id="SSF52540">
    <property type="entry name" value="P-loop containing nucleoside triphosphate hydrolases"/>
    <property type="match status" value="1"/>
</dbReference>
<reference evidence="5 6" key="1">
    <citation type="journal article" date="2013" name="J. Bacteriol.">
        <title>Roles of HynAB and Ech, the only two hydrogenases found in the model sulfate reducer Desulfovibrio gigas.</title>
        <authorList>
            <person name="Morais-Silva F.O."/>
            <person name="Santos C.I."/>
            <person name="Rodrigues R."/>
            <person name="Pereira I.A."/>
            <person name="Rodrigues-Pousada C."/>
        </authorList>
    </citation>
    <scope>NUCLEOTIDE SEQUENCE [LARGE SCALE GENOMIC DNA]</scope>
    <source>
        <strain evidence="6">ATCC 19364 / DSM 1382 / NCIMB 9332 / VKM B-1759</strain>
    </source>
</reference>
<comment type="similarity">
    <text evidence="1">Belongs to the GSP E family.</text>
</comment>
<dbReference type="CDD" id="cd01129">
    <property type="entry name" value="PulE-GspE-like"/>
    <property type="match status" value="1"/>
</dbReference>
<dbReference type="Gene3D" id="3.30.450.90">
    <property type="match status" value="1"/>
</dbReference>
<dbReference type="InterPro" id="IPR003593">
    <property type="entry name" value="AAA+_ATPase"/>
</dbReference>
<dbReference type="HOGENOM" id="CLU_013446_10_6_7"/>
<organism evidence="5 6">
    <name type="scientific">Megalodesulfovibrio gigas (strain ATCC 19364 / DSM 1382 / NCIMB 9332 / VKM B-1759)</name>
    <name type="common">Desulfovibrio gigas</name>
    <dbReference type="NCBI Taxonomy" id="1121448"/>
    <lineage>
        <taxon>Bacteria</taxon>
        <taxon>Pseudomonadati</taxon>
        <taxon>Thermodesulfobacteriota</taxon>
        <taxon>Desulfovibrionia</taxon>
        <taxon>Desulfovibrionales</taxon>
        <taxon>Desulfovibrionaceae</taxon>
        <taxon>Megalodesulfovibrio</taxon>
    </lineage>
</organism>
<dbReference type="InterPro" id="IPR027417">
    <property type="entry name" value="P-loop_NTPase"/>
</dbReference>
<dbReference type="GO" id="GO:0016887">
    <property type="term" value="F:ATP hydrolysis activity"/>
    <property type="evidence" value="ECO:0007669"/>
    <property type="project" value="TreeGrafter"/>
</dbReference>
<dbReference type="SMART" id="SM00382">
    <property type="entry name" value="AAA"/>
    <property type="match status" value="1"/>
</dbReference>
<dbReference type="Pfam" id="PF00437">
    <property type="entry name" value="T2SSE"/>
    <property type="match status" value="1"/>
</dbReference>
<dbReference type="KEGG" id="dgg:DGI_2167"/>
<gene>
    <name evidence="5" type="ORF">DGI_2167</name>
</gene>
<evidence type="ECO:0000256" key="1">
    <source>
        <dbReference type="ARBA" id="ARBA00006611"/>
    </source>
</evidence>
<dbReference type="GO" id="GO:0005524">
    <property type="term" value="F:ATP binding"/>
    <property type="evidence" value="ECO:0007669"/>
    <property type="project" value="UniProtKB-KW"/>
</dbReference>
<keyword evidence="2" id="KW-0547">Nucleotide-binding</keyword>
<evidence type="ECO:0000313" key="6">
    <source>
        <dbReference type="Proteomes" id="UP000016587"/>
    </source>
</evidence>
<evidence type="ECO:0000313" key="5">
    <source>
        <dbReference type="EMBL" id="AGW13926.1"/>
    </source>
</evidence>
<accession>T2GCR9</accession>
<dbReference type="Gene3D" id="3.30.300.160">
    <property type="entry name" value="Type II secretion system, protein E, N-terminal domain"/>
    <property type="match status" value="1"/>
</dbReference>
<keyword evidence="6" id="KW-1185">Reference proteome</keyword>
<proteinExistence type="inferred from homology"/>